<dbReference type="EMBL" id="UGUA01000002">
    <property type="protein sequence ID" value="SUC36825.1"/>
    <property type="molecule type" value="Genomic_DNA"/>
</dbReference>
<reference evidence="2 3" key="1">
    <citation type="submission" date="2018-06" db="EMBL/GenBank/DDBJ databases">
        <authorList>
            <consortium name="Pathogen Informatics"/>
            <person name="Doyle S."/>
        </authorList>
    </citation>
    <scope>NUCLEOTIDE SEQUENCE [LARGE SCALE GENOMIC DNA]</scope>
    <source>
        <strain evidence="2 3">NCTC12026</strain>
    </source>
</reference>
<evidence type="ECO:0000256" key="1">
    <source>
        <dbReference type="SAM" id="SignalP"/>
    </source>
</evidence>
<proteinExistence type="predicted"/>
<evidence type="ECO:0000313" key="2">
    <source>
        <dbReference type="EMBL" id="SUC36825.1"/>
    </source>
</evidence>
<evidence type="ECO:0000313" key="3">
    <source>
        <dbReference type="Proteomes" id="UP000255129"/>
    </source>
</evidence>
<dbReference type="InterPro" id="IPR008617">
    <property type="entry name" value="Uncharacterised_YcgJ"/>
</dbReference>
<dbReference type="GeneID" id="93422453"/>
<dbReference type="AlphaFoldDB" id="A0A379G7A9"/>
<feature type="signal peptide" evidence="1">
    <location>
        <begin position="1"/>
        <end position="22"/>
    </location>
</feature>
<accession>A0A379G7A9</accession>
<keyword evidence="1" id="KW-0732">Signal</keyword>
<organism evidence="2 3">
    <name type="scientific">Providencia rustigianii</name>
    <dbReference type="NCBI Taxonomy" id="158850"/>
    <lineage>
        <taxon>Bacteria</taxon>
        <taxon>Pseudomonadati</taxon>
        <taxon>Pseudomonadota</taxon>
        <taxon>Gammaproteobacteria</taxon>
        <taxon>Enterobacterales</taxon>
        <taxon>Morganellaceae</taxon>
        <taxon>Providencia</taxon>
    </lineage>
</organism>
<dbReference type="Proteomes" id="UP000255129">
    <property type="component" value="Unassembled WGS sequence"/>
</dbReference>
<dbReference type="RefSeq" id="WP_006814272.1">
    <property type="nucleotide sequence ID" value="NZ_AP018946.1"/>
</dbReference>
<gene>
    <name evidence="2" type="ORF">NCTC12026_03268</name>
</gene>
<name>A0A379G7A9_9GAMM</name>
<sequence length="118" mass="12798">MNLNVISVFGLAIALSPMLANAKTAPVLTSPEKNVLCDKFVCVSGKEGVSVELTQKYLGSKQAKAIQNAGDFDKTAVTFANGIFCDVNEQKCHVDRYFEADGKRSAISDKYTKKLFGK</sequence>
<dbReference type="Pfam" id="PF05666">
    <property type="entry name" value="YcgJ"/>
    <property type="match status" value="1"/>
</dbReference>
<protein>
    <submittedName>
        <fullName evidence="2">Fels-1 Prophage Protein-like</fullName>
    </submittedName>
</protein>
<dbReference type="OrthoDB" id="5815745at2"/>
<feature type="chain" id="PRO_5017011894" evidence="1">
    <location>
        <begin position="23"/>
        <end position="118"/>
    </location>
</feature>